<dbReference type="CDD" id="cd00082">
    <property type="entry name" value="HisKA"/>
    <property type="match status" value="1"/>
</dbReference>
<dbReference type="CDD" id="cd06225">
    <property type="entry name" value="HAMP"/>
    <property type="match status" value="1"/>
</dbReference>
<dbReference type="InterPro" id="IPR036890">
    <property type="entry name" value="HATPase_C_sf"/>
</dbReference>
<dbReference type="SUPFAM" id="SSF158472">
    <property type="entry name" value="HAMP domain-like"/>
    <property type="match status" value="1"/>
</dbReference>
<dbReference type="Gene3D" id="6.10.340.10">
    <property type="match status" value="1"/>
</dbReference>
<comment type="catalytic activity">
    <reaction evidence="1">
        <text>ATP + protein L-histidine = ADP + protein N-phospho-L-histidine.</text>
        <dbReference type="EC" id="2.7.13.3"/>
    </reaction>
</comment>
<feature type="transmembrane region" description="Helical" evidence="10">
    <location>
        <begin position="20"/>
        <end position="40"/>
    </location>
</feature>
<evidence type="ECO:0000313" key="14">
    <source>
        <dbReference type="Proteomes" id="UP000007887"/>
    </source>
</evidence>
<dbReference type="EMBL" id="AP012299">
    <property type="protein sequence ID" value="BAL84963.1"/>
    <property type="molecule type" value="Genomic_DNA"/>
</dbReference>
<evidence type="ECO:0000256" key="3">
    <source>
        <dbReference type="ARBA" id="ARBA00012438"/>
    </source>
</evidence>
<gene>
    <name evidence="13" type="ordered locus">SELR_pSRC101560</name>
</gene>
<dbReference type="FunFam" id="1.10.287.130:FF:000001">
    <property type="entry name" value="Two-component sensor histidine kinase"/>
    <property type="match status" value="1"/>
</dbReference>
<keyword evidence="5" id="KW-0808">Transferase</keyword>
<dbReference type="PROSITE" id="PS50109">
    <property type="entry name" value="HIS_KIN"/>
    <property type="match status" value="1"/>
</dbReference>
<geneLocation type="plasmid" evidence="13 14">
    <name>pSRC1</name>
</geneLocation>
<evidence type="ECO:0000259" key="12">
    <source>
        <dbReference type="PROSITE" id="PS50885"/>
    </source>
</evidence>
<dbReference type="InterPro" id="IPR003660">
    <property type="entry name" value="HAMP_dom"/>
</dbReference>
<dbReference type="PANTHER" id="PTHR43711">
    <property type="entry name" value="TWO-COMPONENT HISTIDINE KINASE"/>
    <property type="match status" value="1"/>
</dbReference>
<dbReference type="SUPFAM" id="SSF55874">
    <property type="entry name" value="ATPase domain of HSP90 chaperone/DNA topoisomerase II/histidine kinase"/>
    <property type="match status" value="1"/>
</dbReference>
<dbReference type="SUPFAM" id="SSF47384">
    <property type="entry name" value="Homodimeric domain of signal transducing histidine kinase"/>
    <property type="match status" value="1"/>
</dbReference>
<dbReference type="Gene3D" id="1.10.287.130">
    <property type="match status" value="1"/>
</dbReference>
<feature type="domain" description="HAMP" evidence="12">
    <location>
        <begin position="41"/>
        <end position="93"/>
    </location>
</feature>
<proteinExistence type="predicted"/>
<dbReference type="GO" id="GO:0000155">
    <property type="term" value="F:phosphorelay sensor kinase activity"/>
    <property type="evidence" value="ECO:0007669"/>
    <property type="project" value="InterPro"/>
</dbReference>
<dbReference type="SMART" id="SM00304">
    <property type="entry name" value="HAMP"/>
    <property type="match status" value="1"/>
</dbReference>
<evidence type="ECO:0000256" key="8">
    <source>
        <dbReference type="ARBA" id="ARBA00023136"/>
    </source>
</evidence>
<dbReference type="InterPro" id="IPR004358">
    <property type="entry name" value="Sig_transdc_His_kin-like_C"/>
</dbReference>
<keyword evidence="6 13" id="KW-0418">Kinase</keyword>
<evidence type="ECO:0000256" key="10">
    <source>
        <dbReference type="SAM" id="Phobius"/>
    </source>
</evidence>
<evidence type="ECO:0000256" key="5">
    <source>
        <dbReference type="ARBA" id="ARBA00022679"/>
    </source>
</evidence>
<dbReference type="InterPro" id="IPR003661">
    <property type="entry name" value="HisK_dim/P_dom"/>
</dbReference>
<dbReference type="KEGG" id="sri:SELR_pSRC101560"/>
<name>I0GW26_SELRL</name>
<dbReference type="SMART" id="SM00387">
    <property type="entry name" value="HATPase_c"/>
    <property type="match status" value="1"/>
</dbReference>
<dbReference type="InterPro" id="IPR036097">
    <property type="entry name" value="HisK_dim/P_sf"/>
</dbReference>
<evidence type="ECO:0000256" key="9">
    <source>
        <dbReference type="SAM" id="Coils"/>
    </source>
</evidence>
<evidence type="ECO:0000256" key="6">
    <source>
        <dbReference type="ARBA" id="ARBA00022777"/>
    </source>
</evidence>
<dbReference type="FunFam" id="3.30.565.10:FF:000006">
    <property type="entry name" value="Sensor histidine kinase WalK"/>
    <property type="match status" value="1"/>
</dbReference>
<dbReference type="PROSITE" id="PS50885">
    <property type="entry name" value="HAMP"/>
    <property type="match status" value="1"/>
</dbReference>
<dbReference type="SMART" id="SM00388">
    <property type="entry name" value="HisKA"/>
    <property type="match status" value="1"/>
</dbReference>
<comment type="subcellular location">
    <subcellularLocation>
        <location evidence="2">Membrane</location>
    </subcellularLocation>
</comment>
<organism evidence="13 14">
    <name type="scientific">Selenomonas ruminantium subsp. lactilytica (strain NBRC 103574 / TAM6421)</name>
    <dbReference type="NCBI Taxonomy" id="927704"/>
    <lineage>
        <taxon>Bacteria</taxon>
        <taxon>Bacillati</taxon>
        <taxon>Bacillota</taxon>
        <taxon>Negativicutes</taxon>
        <taxon>Selenomonadales</taxon>
        <taxon>Selenomonadaceae</taxon>
        <taxon>Selenomonas</taxon>
    </lineage>
</organism>
<accession>I0GW26</accession>
<dbReference type="InterPro" id="IPR005467">
    <property type="entry name" value="His_kinase_dom"/>
</dbReference>
<feature type="coiled-coil region" evidence="9">
    <location>
        <begin position="74"/>
        <end position="108"/>
    </location>
</feature>
<evidence type="ECO:0000259" key="11">
    <source>
        <dbReference type="PROSITE" id="PS50109"/>
    </source>
</evidence>
<keyword evidence="9" id="KW-0175">Coiled coil</keyword>
<dbReference type="Pfam" id="PF00512">
    <property type="entry name" value="HisKA"/>
    <property type="match status" value="1"/>
</dbReference>
<dbReference type="EC" id="2.7.13.3" evidence="3"/>
<dbReference type="InterPro" id="IPR003594">
    <property type="entry name" value="HATPase_dom"/>
</dbReference>
<sequence>MLVHRHLADLKEAEISGLQILGIAILLGLLLSALLAAALAKRFIAPLYRMKDTAEAFRAGDYQARTGLHQNDELGLLAESLDELGMRLEEAKAERDNVQKQRQEFLAAVSHELRTPLTVIKGTWELLESGIIKEGAKLQECRQRIAENLAMLERLVRDLLELTRLQSPGFQVQMESLNLSQPFADAIRSANTLAEKKGVKLEADLPQLVPFMGDYGRLRQLLLIILDNAIKFSPSGTAVDVQGQLTGTFWQIKVTDQGPGIAPEERLHIFDRFKKSGEDNAQGTGLGLAIAREIAIRHNIEIKCESELGKGAVFILQGQIEPAI</sequence>
<evidence type="ECO:0000256" key="1">
    <source>
        <dbReference type="ARBA" id="ARBA00000085"/>
    </source>
</evidence>
<evidence type="ECO:0000256" key="4">
    <source>
        <dbReference type="ARBA" id="ARBA00022553"/>
    </source>
</evidence>
<dbReference type="Pfam" id="PF00672">
    <property type="entry name" value="HAMP"/>
    <property type="match status" value="1"/>
</dbReference>
<dbReference type="Pfam" id="PF02518">
    <property type="entry name" value="HATPase_c"/>
    <property type="match status" value="1"/>
</dbReference>
<dbReference type="PANTHER" id="PTHR43711:SF1">
    <property type="entry name" value="HISTIDINE KINASE 1"/>
    <property type="match status" value="1"/>
</dbReference>
<dbReference type="GO" id="GO:0016020">
    <property type="term" value="C:membrane"/>
    <property type="evidence" value="ECO:0007669"/>
    <property type="project" value="UniProtKB-SubCell"/>
</dbReference>
<evidence type="ECO:0000313" key="13">
    <source>
        <dbReference type="EMBL" id="BAL84963.1"/>
    </source>
</evidence>
<dbReference type="Proteomes" id="UP000007887">
    <property type="component" value="Plasmid pSRC1"/>
</dbReference>
<dbReference type="PATRIC" id="fig|927704.6.peg.3079"/>
<dbReference type="PRINTS" id="PR00344">
    <property type="entry name" value="BCTRLSENSOR"/>
</dbReference>
<evidence type="ECO:0000256" key="2">
    <source>
        <dbReference type="ARBA" id="ARBA00004370"/>
    </source>
</evidence>
<dbReference type="CDD" id="cd00075">
    <property type="entry name" value="HATPase"/>
    <property type="match status" value="1"/>
</dbReference>
<protein>
    <recommendedName>
        <fullName evidence="3">histidine kinase</fullName>
        <ecNumber evidence="3">2.7.13.3</ecNumber>
    </recommendedName>
</protein>
<keyword evidence="10" id="KW-0812">Transmembrane</keyword>
<reference evidence="13 14" key="1">
    <citation type="submission" date="2011-10" db="EMBL/GenBank/DDBJ databases">
        <title>Whole genome sequence of Selenomonas ruminantium subsp. lactilytica TAM6421.</title>
        <authorList>
            <person name="Oguchi A."/>
            <person name="Ankai A."/>
            <person name="Kaneko J."/>
            <person name="Yamada-Narita S."/>
            <person name="Fukui S."/>
            <person name="Takahashi M."/>
            <person name="Onodera T."/>
            <person name="Kojima S."/>
            <person name="Fushimi T."/>
            <person name="Abe N."/>
            <person name="Kamio Y."/>
            <person name="Yamazaki S."/>
            <person name="Fujita N."/>
        </authorList>
    </citation>
    <scope>NUCLEOTIDE SEQUENCE [LARGE SCALE GENOMIC DNA]</scope>
    <source>
        <strain evidence="14">NBRC 103574 / TAM6421</strain>
        <plasmid evidence="13 14">pSRC1</plasmid>
    </source>
</reference>
<dbReference type="InterPro" id="IPR050736">
    <property type="entry name" value="Sensor_HK_Regulatory"/>
</dbReference>
<dbReference type="AlphaFoldDB" id="I0GW26"/>
<keyword evidence="8 10" id="KW-0472">Membrane</keyword>
<keyword evidence="13" id="KW-0614">Plasmid</keyword>
<feature type="domain" description="Histidine kinase" evidence="11">
    <location>
        <begin position="108"/>
        <end position="322"/>
    </location>
</feature>
<keyword evidence="4" id="KW-0597">Phosphoprotein</keyword>
<keyword evidence="7" id="KW-0902">Two-component regulatory system</keyword>
<dbReference type="Gene3D" id="3.30.565.10">
    <property type="entry name" value="Histidine kinase-like ATPase, C-terminal domain"/>
    <property type="match status" value="1"/>
</dbReference>
<keyword evidence="10" id="KW-1133">Transmembrane helix</keyword>
<dbReference type="HOGENOM" id="CLU_000445_89_3_9"/>
<evidence type="ECO:0000256" key="7">
    <source>
        <dbReference type="ARBA" id="ARBA00023012"/>
    </source>
</evidence>